<accession>A0AAP0KKV1</accession>
<evidence type="ECO:0000313" key="1">
    <source>
        <dbReference type="EMBL" id="KAK9153075.1"/>
    </source>
</evidence>
<keyword evidence="2" id="KW-1185">Reference proteome</keyword>
<sequence>MEQLDIERDFCMPFCKYSPEMMNKMKESGAQSTIFTSNTNSMPNYIFVKGSIQSSLSFNAVEVLKEKYCSKSTKKIPRKSASLVWNYFSKSENGKRCCIFCRMYLLICYS</sequence>
<dbReference type="Proteomes" id="UP001417504">
    <property type="component" value="Unassembled WGS sequence"/>
</dbReference>
<name>A0AAP0KKV1_9MAGN</name>
<protein>
    <submittedName>
        <fullName evidence="1">Uncharacterized protein</fullName>
    </submittedName>
</protein>
<organism evidence="1 2">
    <name type="scientific">Stephania japonica</name>
    <dbReference type="NCBI Taxonomy" id="461633"/>
    <lineage>
        <taxon>Eukaryota</taxon>
        <taxon>Viridiplantae</taxon>
        <taxon>Streptophyta</taxon>
        <taxon>Embryophyta</taxon>
        <taxon>Tracheophyta</taxon>
        <taxon>Spermatophyta</taxon>
        <taxon>Magnoliopsida</taxon>
        <taxon>Ranunculales</taxon>
        <taxon>Menispermaceae</taxon>
        <taxon>Menispermoideae</taxon>
        <taxon>Cissampelideae</taxon>
        <taxon>Stephania</taxon>
    </lineage>
</organism>
<dbReference type="AlphaFoldDB" id="A0AAP0KKV1"/>
<gene>
    <name evidence="1" type="ORF">Sjap_000555</name>
</gene>
<comment type="caution">
    <text evidence="1">The sequence shown here is derived from an EMBL/GenBank/DDBJ whole genome shotgun (WGS) entry which is preliminary data.</text>
</comment>
<proteinExistence type="predicted"/>
<evidence type="ECO:0000313" key="2">
    <source>
        <dbReference type="Proteomes" id="UP001417504"/>
    </source>
</evidence>
<reference evidence="1 2" key="1">
    <citation type="submission" date="2024-01" db="EMBL/GenBank/DDBJ databases">
        <title>Genome assemblies of Stephania.</title>
        <authorList>
            <person name="Yang L."/>
        </authorList>
    </citation>
    <scope>NUCLEOTIDE SEQUENCE [LARGE SCALE GENOMIC DNA]</scope>
    <source>
        <strain evidence="1">QJT</strain>
        <tissue evidence="1">Leaf</tissue>
    </source>
</reference>
<dbReference type="EMBL" id="JBBNAE010000001">
    <property type="protein sequence ID" value="KAK9153075.1"/>
    <property type="molecule type" value="Genomic_DNA"/>
</dbReference>